<protein>
    <submittedName>
        <fullName evidence="2">Uncharacterized protein</fullName>
    </submittedName>
</protein>
<name>A0A507CZI8_9FUNG</name>
<organism evidence="2 3">
    <name type="scientific">Synchytrium endobioticum</name>
    <dbReference type="NCBI Taxonomy" id="286115"/>
    <lineage>
        <taxon>Eukaryota</taxon>
        <taxon>Fungi</taxon>
        <taxon>Fungi incertae sedis</taxon>
        <taxon>Chytridiomycota</taxon>
        <taxon>Chytridiomycota incertae sedis</taxon>
        <taxon>Chytridiomycetes</taxon>
        <taxon>Synchytriales</taxon>
        <taxon>Synchytriaceae</taxon>
        <taxon>Synchytrium</taxon>
    </lineage>
</organism>
<sequence length="814" mass="92246">MLTSFIIIILVLWHQALPTIAEITDAEYSSYADSLRKYRQGMTPEKKEQLRQGLRALYGRWTDPNHPYPTEFTSITGLLIEAVIPKKLCIYMVANAVEPTIGMSLAHNEFVWEGLKTIHDFTYFSYDDVHRGEIQHLRALTAAYEERLKAQIRIQLFGQTEPSEMSTLSAKLTQSYVAKESRPWVSSFTQVEIIKMNWLNWCVDEFNVDTTLARFTEMDEDTVRELKRELVDVLASIQLVAGRIELIQSSLAEFNVEHPSIPVGQLINDMESLKKSFAECAQKYRSITWKHVLGTDVSYYFGIIASAPLATPGLEDDSEASRQADPRKVQGIPDEVLSLFLQLPPPENVPPEYLELAKRFHKLVVDRGIFIDEWDEQLKSRFGDTSTLYERFNEAASAARLSQVAGSTDDGSWPAPLLEDARQLRDQYATAADARYRFYAASLREYRDIGMPHEEKEQLRKEMEALYVEWRDITDSYGSGIASITCLLIAAILPKNIPFTEDNLREPHNGMSLAHNEFVWEALETLASAYWPDNGVSQRVHEVIRDLAPEYQKQLMDQIRPAFFGCADVLKAFVACSYSSRVAQAYSALESAQRPRVSSFTQVELIMSMWIECSGEISSSFTPTSIHMSDEDLGNVLSSLQSVVARMQLMELSLLAFLSECIIPQTAWWKMTIKAWSDKGYAMQRTTSDYNYRSRWYLQCCPCWTAAHGTEKDAVSLLEFLEDGRDSRGQGYLRLETQFCNFIIARLPENPLITNSRFSTITLSKLNRLSPEAASAARLRECGGATHDSFMADHIGVYSVGARGHGASTSHDSR</sequence>
<accession>A0A507CZI8</accession>
<evidence type="ECO:0000256" key="1">
    <source>
        <dbReference type="SAM" id="SignalP"/>
    </source>
</evidence>
<dbReference type="Proteomes" id="UP000320475">
    <property type="component" value="Unassembled WGS sequence"/>
</dbReference>
<comment type="caution">
    <text evidence="2">The sequence shown here is derived from an EMBL/GenBank/DDBJ whole genome shotgun (WGS) entry which is preliminary data.</text>
</comment>
<gene>
    <name evidence="2" type="ORF">SeLEV6574_g04557</name>
</gene>
<evidence type="ECO:0000313" key="3">
    <source>
        <dbReference type="Proteomes" id="UP000320475"/>
    </source>
</evidence>
<evidence type="ECO:0000313" key="2">
    <source>
        <dbReference type="EMBL" id="TPX44320.1"/>
    </source>
</evidence>
<reference evidence="2 3" key="1">
    <citation type="journal article" date="2019" name="Sci. Rep.">
        <title>Comparative genomics of chytrid fungi reveal insights into the obligate biotrophic and pathogenic lifestyle of Synchytrium endobioticum.</title>
        <authorList>
            <person name="van de Vossenberg B.T.L.H."/>
            <person name="Warris S."/>
            <person name="Nguyen H.D.T."/>
            <person name="van Gent-Pelzer M.P.E."/>
            <person name="Joly D.L."/>
            <person name="van de Geest H.C."/>
            <person name="Bonants P.J.M."/>
            <person name="Smith D.S."/>
            <person name="Levesque C.A."/>
            <person name="van der Lee T.A.J."/>
        </authorList>
    </citation>
    <scope>NUCLEOTIDE SEQUENCE [LARGE SCALE GENOMIC DNA]</scope>
    <source>
        <strain evidence="2 3">LEV6574</strain>
    </source>
</reference>
<dbReference type="EMBL" id="QEAM01000187">
    <property type="protein sequence ID" value="TPX44320.1"/>
    <property type="molecule type" value="Genomic_DNA"/>
</dbReference>
<proteinExistence type="predicted"/>
<feature type="non-terminal residue" evidence="2">
    <location>
        <position position="814"/>
    </location>
</feature>
<dbReference type="AlphaFoldDB" id="A0A507CZI8"/>
<keyword evidence="1" id="KW-0732">Signal</keyword>
<feature type="signal peptide" evidence="1">
    <location>
        <begin position="1"/>
        <end position="21"/>
    </location>
</feature>
<dbReference type="VEuPathDB" id="FungiDB:SeMB42_g06776"/>
<feature type="chain" id="PRO_5021252563" evidence="1">
    <location>
        <begin position="22"/>
        <end position="814"/>
    </location>
</feature>